<dbReference type="InterPro" id="IPR000183">
    <property type="entry name" value="Orn/DAP/Arg_de-COase"/>
</dbReference>
<dbReference type="GO" id="GO:0009089">
    <property type="term" value="P:lysine biosynthetic process via diaminopimelate"/>
    <property type="evidence" value="ECO:0007669"/>
    <property type="project" value="TreeGrafter"/>
</dbReference>
<keyword evidence="8" id="KW-1185">Reference proteome</keyword>
<feature type="domain" description="Orn/DAP/Arg decarboxylase 2 C-terminal" evidence="5">
    <location>
        <begin position="272"/>
        <end position="366"/>
    </location>
</feature>
<dbReference type="GO" id="GO:0008836">
    <property type="term" value="F:diaminopimelate decarboxylase activity"/>
    <property type="evidence" value="ECO:0007669"/>
    <property type="project" value="UniProtKB-EC"/>
</dbReference>
<evidence type="ECO:0000259" key="6">
    <source>
        <dbReference type="Pfam" id="PF02784"/>
    </source>
</evidence>
<keyword evidence="7" id="KW-0456">Lyase</keyword>
<dbReference type="Pfam" id="PF00278">
    <property type="entry name" value="Orn_DAP_Arg_deC"/>
    <property type="match status" value="1"/>
</dbReference>
<protein>
    <submittedName>
        <fullName evidence="7">Diaminopimelate decarboxylase</fullName>
        <ecNumber evidence="7">4.1.1.20</ecNumber>
    </submittedName>
</protein>
<dbReference type="PANTHER" id="PTHR43727">
    <property type="entry name" value="DIAMINOPIMELATE DECARBOXYLASE"/>
    <property type="match status" value="1"/>
</dbReference>
<dbReference type="EMBL" id="WEGI01000007">
    <property type="protein sequence ID" value="MQY27865.1"/>
    <property type="molecule type" value="Genomic_DNA"/>
</dbReference>
<evidence type="ECO:0000259" key="5">
    <source>
        <dbReference type="Pfam" id="PF00278"/>
    </source>
</evidence>
<evidence type="ECO:0000256" key="2">
    <source>
        <dbReference type="ARBA" id="ARBA00022898"/>
    </source>
</evidence>
<dbReference type="AlphaFoldDB" id="A0A7K0DQ24"/>
<dbReference type="InterPro" id="IPR022643">
    <property type="entry name" value="De-COase2_C"/>
</dbReference>
<dbReference type="InterPro" id="IPR009006">
    <property type="entry name" value="Ala_racemase/Decarboxylase_C"/>
</dbReference>
<evidence type="ECO:0000313" key="7">
    <source>
        <dbReference type="EMBL" id="MQY27865.1"/>
    </source>
</evidence>
<dbReference type="SUPFAM" id="SSF51419">
    <property type="entry name" value="PLP-binding barrel"/>
    <property type="match status" value="1"/>
</dbReference>
<dbReference type="InterPro" id="IPR022644">
    <property type="entry name" value="De-COase2_N"/>
</dbReference>
<evidence type="ECO:0000256" key="4">
    <source>
        <dbReference type="RuleBase" id="RU003737"/>
    </source>
</evidence>
<dbReference type="PANTHER" id="PTHR43727:SF3">
    <property type="entry name" value="GROUP IV DECARBOXYLASE"/>
    <property type="match status" value="1"/>
</dbReference>
<dbReference type="InterPro" id="IPR029066">
    <property type="entry name" value="PLP-binding_barrel"/>
</dbReference>
<reference evidence="7 8" key="1">
    <citation type="submission" date="2019-10" db="EMBL/GenBank/DDBJ databases">
        <title>Nocardia macrotermitis sp. nov. and Nocardia aurantia sp. nov., isolated from the gut of fungus growing-termite Macrotermes natalensis.</title>
        <authorList>
            <person name="Benndorf R."/>
            <person name="Schwitalla J."/>
            <person name="Martin K."/>
            <person name="De Beer W."/>
            <person name="Kaster A.-K."/>
            <person name="Vollmers J."/>
            <person name="Poulsen M."/>
            <person name="Beemelmanns C."/>
        </authorList>
    </citation>
    <scope>NUCLEOTIDE SEQUENCE [LARGE SCALE GENOMIC DNA]</scope>
    <source>
        <strain evidence="7 8">RB56</strain>
    </source>
</reference>
<accession>A0A7K0DQ24</accession>
<dbReference type="Gene3D" id="2.40.37.10">
    <property type="entry name" value="Lyase, Ornithine Decarboxylase, Chain A, domain 1"/>
    <property type="match status" value="1"/>
</dbReference>
<proteinExistence type="inferred from homology"/>
<evidence type="ECO:0000313" key="8">
    <source>
        <dbReference type="Proteomes" id="UP000431401"/>
    </source>
</evidence>
<gene>
    <name evidence="7" type="primary">lysA_3</name>
    <name evidence="7" type="ORF">NRB56_34480</name>
</gene>
<feature type="domain" description="Orn/DAP/Arg decarboxylase 2 N-terminal" evidence="6">
    <location>
        <begin position="26"/>
        <end position="270"/>
    </location>
</feature>
<keyword evidence="2 3" id="KW-0663">Pyridoxal phosphate</keyword>
<feature type="modified residue" description="N6-(pyridoxal phosphate)lysine" evidence="3">
    <location>
        <position position="49"/>
    </location>
</feature>
<dbReference type="Pfam" id="PF02784">
    <property type="entry name" value="Orn_Arg_deC_N"/>
    <property type="match status" value="1"/>
</dbReference>
<dbReference type="EC" id="4.1.1.20" evidence="7"/>
<evidence type="ECO:0000256" key="1">
    <source>
        <dbReference type="ARBA" id="ARBA00001933"/>
    </source>
</evidence>
<comment type="cofactor">
    <cofactor evidence="1 3">
        <name>pyridoxal 5'-phosphate</name>
        <dbReference type="ChEBI" id="CHEBI:597326"/>
    </cofactor>
</comment>
<dbReference type="SUPFAM" id="SSF50621">
    <property type="entry name" value="Alanine racemase C-terminal domain-like"/>
    <property type="match status" value="1"/>
</dbReference>
<evidence type="ECO:0000256" key="3">
    <source>
        <dbReference type="PIRSR" id="PIRSR600183-50"/>
    </source>
</evidence>
<dbReference type="Gene3D" id="3.20.20.10">
    <property type="entry name" value="Alanine racemase"/>
    <property type="match status" value="1"/>
</dbReference>
<dbReference type="FunFam" id="3.20.20.10:FF:000008">
    <property type="entry name" value="Ornithine decarboxylase"/>
    <property type="match status" value="1"/>
</dbReference>
<dbReference type="PRINTS" id="PR01179">
    <property type="entry name" value="ODADCRBXLASE"/>
</dbReference>
<name>A0A7K0DQ24_9NOCA</name>
<comment type="similarity">
    <text evidence="4">Belongs to the Orn/Lys/Arg decarboxylase class-II family.</text>
</comment>
<feature type="active site" description="Proton donor" evidence="3">
    <location>
        <position position="339"/>
    </location>
</feature>
<organism evidence="7 8">
    <name type="scientific">Nocardia aurantia</name>
    <dbReference type="NCBI Taxonomy" id="2585199"/>
    <lineage>
        <taxon>Bacteria</taxon>
        <taxon>Bacillati</taxon>
        <taxon>Actinomycetota</taxon>
        <taxon>Actinomycetes</taxon>
        <taxon>Mycobacteriales</taxon>
        <taxon>Nocardiaceae</taxon>
        <taxon>Nocardia</taxon>
    </lineage>
</organism>
<comment type="caution">
    <text evidence="7">The sequence shown here is derived from an EMBL/GenBank/DDBJ whole genome shotgun (WGS) entry which is preliminary data.</text>
</comment>
<sequence>MVRSAVRSGLVGAGSPVTGFIDVDGILESVRDLTAAFDGVPVLHTFAVKAAALVPVLRLLADAGLGCEVASPGEYAQALAAGVPPERIVYDSPAKTRAELATALTAGAAVNADNLDELERIDALLPAAPPAVGLRINPQVGSGAIAAMSTAGRASKFGVPLREQRERIIAACLARPALTRLHVHVGSQGCPLELMADGVAAVYELAERINAAAGYQQITGVDIGGGLPVNFTGDEVTPTYADYARLLRRRVPGLFDGRYTLITEFGRSLLAKNGFVAALVEYTKQAGDRRIAITHAGAQVATRTVFMPQSWPLRLGAFTAAGDRKSGPALRQDVAGPCCFAGDMVALDHPLPELTAGDVVALYDTGAYYFSTPWSYNSLPRTAVYGFARRDGEVRFTTIRAQQSIAEIVAESGGAQADALLALCPVRQR</sequence>
<dbReference type="Proteomes" id="UP000431401">
    <property type="component" value="Unassembled WGS sequence"/>
</dbReference>